<protein>
    <recommendedName>
        <fullName evidence="4">Adhesin domain-containing protein</fullName>
    </recommendedName>
</protein>
<evidence type="ECO:0000256" key="1">
    <source>
        <dbReference type="SAM" id="MobiDB-lite"/>
    </source>
</evidence>
<evidence type="ECO:0000313" key="2">
    <source>
        <dbReference type="EMBL" id="KAG2195065.1"/>
    </source>
</evidence>
<dbReference type="Proteomes" id="UP000603453">
    <property type="component" value="Unassembled WGS sequence"/>
</dbReference>
<gene>
    <name evidence="2" type="ORF">INT47_003931</name>
</gene>
<evidence type="ECO:0000313" key="3">
    <source>
        <dbReference type="Proteomes" id="UP000603453"/>
    </source>
</evidence>
<name>A0A8H7UTJ1_9FUNG</name>
<organism evidence="2 3">
    <name type="scientific">Mucor saturninus</name>
    <dbReference type="NCBI Taxonomy" id="64648"/>
    <lineage>
        <taxon>Eukaryota</taxon>
        <taxon>Fungi</taxon>
        <taxon>Fungi incertae sedis</taxon>
        <taxon>Mucoromycota</taxon>
        <taxon>Mucoromycotina</taxon>
        <taxon>Mucoromycetes</taxon>
        <taxon>Mucorales</taxon>
        <taxon>Mucorineae</taxon>
        <taxon>Mucoraceae</taxon>
        <taxon>Mucor</taxon>
    </lineage>
</organism>
<proteinExistence type="predicted"/>
<feature type="compositionally biased region" description="Pro residues" evidence="1">
    <location>
        <begin position="34"/>
        <end position="44"/>
    </location>
</feature>
<reference evidence="2" key="1">
    <citation type="submission" date="2020-12" db="EMBL/GenBank/DDBJ databases">
        <title>Metabolic potential, ecology and presence of endohyphal bacteria is reflected in genomic diversity of Mucoromycotina.</title>
        <authorList>
            <person name="Muszewska A."/>
            <person name="Okrasinska A."/>
            <person name="Steczkiewicz K."/>
            <person name="Drgas O."/>
            <person name="Orlowska M."/>
            <person name="Perlinska-Lenart U."/>
            <person name="Aleksandrzak-Piekarczyk T."/>
            <person name="Szatraj K."/>
            <person name="Zielenkiewicz U."/>
            <person name="Pilsyk S."/>
            <person name="Malc E."/>
            <person name="Mieczkowski P."/>
            <person name="Kruszewska J.S."/>
            <person name="Biernat P."/>
            <person name="Pawlowska J."/>
        </authorList>
    </citation>
    <scope>NUCLEOTIDE SEQUENCE</scope>
    <source>
        <strain evidence="2">WA0000017839</strain>
    </source>
</reference>
<keyword evidence="3" id="KW-1185">Reference proteome</keyword>
<comment type="caution">
    <text evidence="2">The sequence shown here is derived from an EMBL/GenBank/DDBJ whole genome shotgun (WGS) entry which is preliminary data.</text>
</comment>
<dbReference type="EMBL" id="JAEPRD010000180">
    <property type="protein sequence ID" value="KAG2195065.1"/>
    <property type="molecule type" value="Genomic_DNA"/>
</dbReference>
<dbReference type="OrthoDB" id="5570013at2759"/>
<dbReference type="AlphaFoldDB" id="A0A8H7UTJ1"/>
<evidence type="ECO:0008006" key="4">
    <source>
        <dbReference type="Google" id="ProtNLM"/>
    </source>
</evidence>
<accession>A0A8H7UTJ1</accession>
<feature type="compositionally biased region" description="Polar residues" evidence="1">
    <location>
        <begin position="47"/>
        <end position="56"/>
    </location>
</feature>
<sequence length="515" mass="56549">MSESSHIQPNFFGSGYGEQPKKKSGDWVDFNNPTAPPPYSPVPHEPTGSSRPTTHPSAPPLDLPNYGYYGSVPYPTPNTTSDVNQPTWPWAAPPSMPVPPSNYISPSSLPPPLQLSSSSPPGVKKHKNWCEISVKYLFYVFCLFLVIRMVELLTRGTGYGGSCAHGVEWSDLPPEFNYNKGIKIRTVGGHLSSGQIKIQTIGAEDLEKTGKVRMSALIFPPRLAKNSDLSFAITHFTNGTSLELYIPQDLDRNACITFNAVIYVPEGTPYIELDMQNTRVSVSDETLSVPVVGITTTNAPIEFHGAWEGEALLLSTKNAIIELTKYMSSSQVIMITTTNAAIRVRQTLQAYDTMYISTTNGAIDVDDLIYCDRLIELRSSNSHINAYNVTASIVRVLTSNGRINIDHGNAVELFNTQTTNGQVNVHVDTGAYAEMSIRTSNAEITASLPSDYEGHFLFDAGTHNKLTFIDEIGWSQIDSMNKGHISGRRIEPGHTDVPNTRVQVQTTNANAHIHF</sequence>
<feature type="region of interest" description="Disordered" evidence="1">
    <location>
        <begin position="1"/>
        <end position="62"/>
    </location>
</feature>